<dbReference type="OrthoDB" id="74375at2157"/>
<sequence>MEGLKLDFISFEAIENATSMEKIYMIIERVKDGSVVVMEGGLSPAERTELIETTMREIDIEKFVGIDVHTLEKDAKALFGLKRKKQVVITIVGPANVMQTVKKQSNLLSVVAKLDNS</sequence>
<dbReference type="EMBL" id="LWMV01000168">
    <property type="protein sequence ID" value="KZX12361.1"/>
    <property type="molecule type" value="Genomic_DNA"/>
</dbReference>
<evidence type="ECO:0000313" key="2">
    <source>
        <dbReference type="Proteomes" id="UP000077245"/>
    </source>
</evidence>
<evidence type="ECO:0008006" key="3">
    <source>
        <dbReference type="Google" id="ProtNLM"/>
    </source>
</evidence>
<dbReference type="RefSeq" id="WP_067091174.1">
    <property type="nucleotide sequence ID" value="NZ_LWMV01000168.1"/>
</dbReference>
<dbReference type="STRING" id="49547.MBCUR_10530"/>
<comment type="caution">
    <text evidence="1">The sequence shown here is derived from an EMBL/GenBank/DDBJ whole genome shotgun (WGS) entry which is preliminary data.</text>
</comment>
<keyword evidence="2" id="KW-1185">Reference proteome</keyword>
<evidence type="ECO:0000313" key="1">
    <source>
        <dbReference type="EMBL" id="KZX12361.1"/>
    </source>
</evidence>
<dbReference type="PATRIC" id="fig|49547.3.peg.1125"/>
<dbReference type="Proteomes" id="UP000077245">
    <property type="component" value="Unassembled WGS sequence"/>
</dbReference>
<dbReference type="InterPro" id="IPR012017">
    <property type="entry name" value="OapB-like"/>
</dbReference>
<dbReference type="AlphaFoldDB" id="A0A166AQY2"/>
<protein>
    <recommendedName>
        <fullName evidence="3">DUF2073 domain-containing protein</fullName>
    </recommendedName>
</protein>
<dbReference type="Pfam" id="PF09846">
    <property type="entry name" value="OapB"/>
    <property type="match status" value="1"/>
</dbReference>
<organism evidence="1 2">
    <name type="scientific">Methanobrevibacter curvatus</name>
    <dbReference type="NCBI Taxonomy" id="49547"/>
    <lineage>
        <taxon>Archaea</taxon>
        <taxon>Methanobacteriati</taxon>
        <taxon>Methanobacteriota</taxon>
        <taxon>Methanomada group</taxon>
        <taxon>Methanobacteria</taxon>
        <taxon>Methanobacteriales</taxon>
        <taxon>Methanobacteriaceae</taxon>
        <taxon>Methanobrevibacter</taxon>
    </lineage>
</organism>
<accession>A0A166AQY2</accession>
<gene>
    <name evidence="1" type="ORF">MBCUR_10530</name>
</gene>
<reference evidence="1 2" key="1">
    <citation type="submission" date="2016-04" db="EMBL/GenBank/DDBJ databases">
        <title>Genome sequence of Methanobrevibacter curvatus DSM 11111.</title>
        <authorList>
            <person name="Poehlein A."/>
            <person name="Seedorf H."/>
            <person name="Daniel R."/>
        </authorList>
    </citation>
    <scope>NUCLEOTIDE SEQUENCE [LARGE SCALE GENOMIC DNA]</scope>
    <source>
        <strain evidence="1 2">DSM 11111</strain>
    </source>
</reference>
<dbReference type="PIRSF" id="PIRSF004977">
    <property type="entry name" value="UCP004977"/>
    <property type="match status" value="1"/>
</dbReference>
<proteinExistence type="predicted"/>
<name>A0A166AQY2_9EURY</name>